<dbReference type="OrthoDB" id="9156153at2"/>
<dbReference type="PANTHER" id="PTHR33383">
    <property type="entry name" value="MEMBRANE PROTEIN INSERTION EFFICIENCY FACTOR-RELATED"/>
    <property type="match status" value="1"/>
</dbReference>
<protein>
    <recommendedName>
        <fullName evidence="3">Membrane protein insertion efficiency factor</fullName>
    </recommendedName>
</protein>
<name>A0A316FYA8_9GAMM</name>
<dbReference type="EMBL" id="QGGU01000004">
    <property type="protein sequence ID" value="PWK53095.1"/>
    <property type="molecule type" value="Genomic_DNA"/>
</dbReference>
<dbReference type="Proteomes" id="UP000245790">
    <property type="component" value="Unassembled WGS sequence"/>
</dbReference>
<dbReference type="AlphaFoldDB" id="A0A316FYA8"/>
<organism evidence="1 2">
    <name type="scientific">Pleionea mediterranea</name>
    <dbReference type="NCBI Taxonomy" id="523701"/>
    <lineage>
        <taxon>Bacteria</taxon>
        <taxon>Pseudomonadati</taxon>
        <taxon>Pseudomonadota</taxon>
        <taxon>Gammaproteobacteria</taxon>
        <taxon>Oceanospirillales</taxon>
        <taxon>Pleioneaceae</taxon>
        <taxon>Pleionea</taxon>
    </lineage>
</organism>
<dbReference type="Pfam" id="PF01809">
    <property type="entry name" value="YidD"/>
    <property type="match status" value="1"/>
</dbReference>
<evidence type="ECO:0008006" key="3">
    <source>
        <dbReference type="Google" id="ProtNLM"/>
    </source>
</evidence>
<keyword evidence="2" id="KW-1185">Reference proteome</keyword>
<sequence length="81" mass="9297">MLKPLLIRSIQWYQQRGGGMRYRVDCNFTPTCSEYTKQAIIKFGAFKGMSLGIKRIKRCNCPDQLHPIADPVPESLHDISK</sequence>
<dbReference type="RefSeq" id="WP_109763065.1">
    <property type="nucleotide sequence ID" value="NZ_QGGU01000004.1"/>
</dbReference>
<gene>
    <name evidence="1" type="ORF">C8D97_104313</name>
</gene>
<reference evidence="1 2" key="1">
    <citation type="submission" date="2018-05" db="EMBL/GenBank/DDBJ databases">
        <title>Genomic Encyclopedia of Type Strains, Phase IV (KMG-IV): sequencing the most valuable type-strain genomes for metagenomic binning, comparative biology and taxonomic classification.</title>
        <authorList>
            <person name="Goeker M."/>
        </authorList>
    </citation>
    <scope>NUCLEOTIDE SEQUENCE [LARGE SCALE GENOMIC DNA]</scope>
    <source>
        <strain evidence="1 2">DSM 25350</strain>
    </source>
</reference>
<dbReference type="NCBIfam" id="TIGR00278">
    <property type="entry name" value="membrane protein insertion efficiency factor YidD"/>
    <property type="match status" value="1"/>
</dbReference>
<dbReference type="InterPro" id="IPR002696">
    <property type="entry name" value="Membr_insert_effic_factor_YidD"/>
</dbReference>
<accession>A0A316FYA8</accession>
<proteinExistence type="predicted"/>
<dbReference type="SMART" id="SM01234">
    <property type="entry name" value="Haemolytic"/>
    <property type="match status" value="1"/>
</dbReference>
<dbReference type="PANTHER" id="PTHR33383:SF1">
    <property type="entry name" value="MEMBRANE PROTEIN INSERTION EFFICIENCY FACTOR-RELATED"/>
    <property type="match status" value="1"/>
</dbReference>
<comment type="caution">
    <text evidence="1">The sequence shown here is derived from an EMBL/GenBank/DDBJ whole genome shotgun (WGS) entry which is preliminary data.</text>
</comment>
<evidence type="ECO:0000313" key="1">
    <source>
        <dbReference type="EMBL" id="PWK53095.1"/>
    </source>
</evidence>
<evidence type="ECO:0000313" key="2">
    <source>
        <dbReference type="Proteomes" id="UP000245790"/>
    </source>
</evidence>